<organism evidence="1 2">
    <name type="scientific">Candidatus Methylospira mobilis</name>
    <dbReference type="NCBI Taxonomy" id="1808979"/>
    <lineage>
        <taxon>Bacteria</taxon>
        <taxon>Pseudomonadati</taxon>
        <taxon>Pseudomonadota</taxon>
        <taxon>Gammaproteobacteria</taxon>
        <taxon>Methylococcales</taxon>
        <taxon>Methylococcaceae</taxon>
        <taxon>Candidatus Methylospira</taxon>
    </lineage>
</organism>
<dbReference type="Pfam" id="PF10636">
    <property type="entry name" value="hemP"/>
    <property type="match status" value="1"/>
</dbReference>
<protein>
    <submittedName>
        <fullName evidence="1">Hemin uptake protein HemP</fullName>
    </submittedName>
</protein>
<name>A0A5Q0BKD4_9GAMM</name>
<dbReference type="EMBL" id="CP044205">
    <property type="protein sequence ID" value="QFY44240.1"/>
    <property type="molecule type" value="Genomic_DNA"/>
</dbReference>
<reference evidence="1 2" key="1">
    <citation type="submission" date="2019-09" db="EMBL/GenBank/DDBJ databases">
        <title>Ecophysiology of the spiral-shaped methanotroph Methylospira mobilis as revealed by the complete genome sequence.</title>
        <authorList>
            <person name="Oshkin I.Y."/>
            <person name="Dedysh S.N."/>
            <person name="Miroshnikov K."/>
            <person name="Danilova O.V."/>
            <person name="Hakobyan A."/>
            <person name="Liesack W."/>
        </authorList>
    </citation>
    <scope>NUCLEOTIDE SEQUENCE [LARGE SCALE GENOMIC DNA]</scope>
    <source>
        <strain evidence="1 2">Shm1</strain>
    </source>
</reference>
<dbReference type="AlphaFoldDB" id="A0A5Q0BKD4"/>
<dbReference type="FunCoup" id="A0A5Q0BKD4">
    <property type="interactions" value="10"/>
</dbReference>
<dbReference type="Proteomes" id="UP000325755">
    <property type="component" value="Chromosome"/>
</dbReference>
<proteinExistence type="predicted"/>
<dbReference type="OrthoDB" id="7870498at2"/>
<gene>
    <name evidence="1" type="ORF">F6R98_17695</name>
</gene>
<keyword evidence="2" id="KW-1185">Reference proteome</keyword>
<dbReference type="InterPro" id="IPR019600">
    <property type="entry name" value="Hemin_uptake_protein_HemP"/>
</dbReference>
<dbReference type="KEGG" id="mmob:F6R98_17695"/>
<dbReference type="InParanoid" id="A0A5Q0BKD4"/>
<accession>A0A5Q0BKD4</accession>
<dbReference type="RefSeq" id="WP_153250208.1">
    <property type="nucleotide sequence ID" value="NZ_CP044205.1"/>
</dbReference>
<evidence type="ECO:0000313" key="2">
    <source>
        <dbReference type="Proteomes" id="UP000325755"/>
    </source>
</evidence>
<dbReference type="Gene3D" id="2.10.70.10">
    <property type="entry name" value="Complement Module, domain 1"/>
    <property type="match status" value="1"/>
</dbReference>
<sequence length="62" mass="7071">MNKYASLSPESNQTHPPCEVSVLPRRLKSSELFGAAHEIIIEHHGKEYRLRVTSNDKLILTK</sequence>
<evidence type="ECO:0000313" key="1">
    <source>
        <dbReference type="EMBL" id="QFY44240.1"/>
    </source>
</evidence>